<comment type="caution">
    <text evidence="1">The sequence shown here is derived from an EMBL/GenBank/DDBJ whole genome shotgun (WGS) entry which is preliminary data.</text>
</comment>
<dbReference type="RefSeq" id="WP_169591859.1">
    <property type="nucleotide sequence ID" value="NZ_VCQU01000009.1"/>
</dbReference>
<dbReference type="AlphaFoldDB" id="A0A848KJY1"/>
<dbReference type="InterPro" id="IPR032710">
    <property type="entry name" value="NTF2-like_dom_sf"/>
</dbReference>
<dbReference type="SUPFAM" id="SSF54427">
    <property type="entry name" value="NTF2-like"/>
    <property type="match status" value="1"/>
</dbReference>
<keyword evidence="2" id="KW-1185">Reference proteome</keyword>
<sequence length="156" mass="16648">MLSQSLWPIESCGSTGGCGNRIADHDRCCGSRVGNLETPPPEGDSALDLFRSAYADPVIINDTPFTCAQLVDRARATHKAFADLEMEVVDRIDAGDKAAVAFRQSGKHVAALPMPGAVEPSGHVVSGIGMDIFTIVDDRIARIWVVSELLSQLVRG</sequence>
<accession>A0A848KJY1</accession>
<gene>
    <name evidence="1" type="ORF">FGL95_24190</name>
</gene>
<reference evidence="1 2" key="2">
    <citation type="submission" date="2020-06" db="EMBL/GenBank/DDBJ databases">
        <title>Antribacter stalactiti gen. nov., sp. nov., a new member of the family Nacardiaceae isolated from a cave.</title>
        <authorList>
            <person name="Kim I.S."/>
        </authorList>
    </citation>
    <scope>NUCLEOTIDE SEQUENCE [LARGE SCALE GENOMIC DNA]</scope>
    <source>
        <strain evidence="1 2">YC2-7</strain>
    </source>
</reference>
<proteinExistence type="predicted"/>
<dbReference type="InterPro" id="IPR009959">
    <property type="entry name" value="Cyclase_SnoaL-like"/>
</dbReference>
<dbReference type="Proteomes" id="UP000535543">
    <property type="component" value="Unassembled WGS sequence"/>
</dbReference>
<dbReference type="Gene3D" id="3.10.450.50">
    <property type="match status" value="1"/>
</dbReference>
<evidence type="ECO:0000313" key="2">
    <source>
        <dbReference type="Proteomes" id="UP000535543"/>
    </source>
</evidence>
<protein>
    <submittedName>
        <fullName evidence="1">Ester cyclase</fullName>
    </submittedName>
</protein>
<evidence type="ECO:0000313" key="1">
    <source>
        <dbReference type="EMBL" id="NMN98146.1"/>
    </source>
</evidence>
<organism evidence="1 2">
    <name type="scientific">Antrihabitans stalactiti</name>
    <dbReference type="NCBI Taxonomy" id="2584121"/>
    <lineage>
        <taxon>Bacteria</taxon>
        <taxon>Bacillati</taxon>
        <taxon>Actinomycetota</taxon>
        <taxon>Actinomycetes</taxon>
        <taxon>Mycobacteriales</taxon>
        <taxon>Nocardiaceae</taxon>
        <taxon>Antrihabitans</taxon>
    </lineage>
</organism>
<name>A0A848KJY1_9NOCA</name>
<dbReference type="EMBL" id="VCQU01000009">
    <property type="protein sequence ID" value="NMN98146.1"/>
    <property type="molecule type" value="Genomic_DNA"/>
</dbReference>
<dbReference type="GO" id="GO:0030638">
    <property type="term" value="P:polyketide metabolic process"/>
    <property type="evidence" value="ECO:0007669"/>
    <property type="project" value="InterPro"/>
</dbReference>
<reference evidence="1 2" key="1">
    <citation type="submission" date="2019-05" db="EMBL/GenBank/DDBJ databases">
        <authorList>
            <person name="Lee S.D."/>
        </authorList>
    </citation>
    <scope>NUCLEOTIDE SEQUENCE [LARGE SCALE GENOMIC DNA]</scope>
    <source>
        <strain evidence="1 2">YC2-7</strain>
    </source>
</reference>
<dbReference type="Pfam" id="PF07366">
    <property type="entry name" value="SnoaL"/>
    <property type="match status" value="1"/>
</dbReference>